<dbReference type="Proteomes" id="UP000015105">
    <property type="component" value="Chromosome 7D"/>
</dbReference>
<reference evidence="2" key="2">
    <citation type="journal article" date="2017" name="Nat. Plants">
        <title>The Aegilops tauschii genome reveals multiple impacts of transposons.</title>
        <authorList>
            <person name="Zhao G."/>
            <person name="Zou C."/>
            <person name="Li K."/>
            <person name="Wang K."/>
            <person name="Li T."/>
            <person name="Gao L."/>
            <person name="Zhang X."/>
            <person name="Wang H."/>
            <person name="Yang Z."/>
            <person name="Liu X."/>
            <person name="Jiang W."/>
            <person name="Mao L."/>
            <person name="Kong X."/>
            <person name="Jiao Y."/>
            <person name="Jia J."/>
        </authorList>
    </citation>
    <scope>NUCLEOTIDE SEQUENCE [LARGE SCALE GENOMIC DNA]</scope>
    <source>
        <strain evidence="2">cv. AL8/78</strain>
    </source>
</reference>
<evidence type="ECO:0000313" key="2">
    <source>
        <dbReference type="Proteomes" id="UP000015105"/>
    </source>
</evidence>
<dbReference type="Gramene" id="AET7Gv20769700.7">
    <property type="protein sequence ID" value="AET7Gv20769700.7"/>
    <property type="gene ID" value="AET7Gv20769700"/>
</dbReference>
<reference evidence="2" key="1">
    <citation type="journal article" date="2014" name="Science">
        <title>Ancient hybridizations among the ancestral genomes of bread wheat.</title>
        <authorList>
            <consortium name="International Wheat Genome Sequencing Consortium,"/>
            <person name="Marcussen T."/>
            <person name="Sandve S.R."/>
            <person name="Heier L."/>
            <person name="Spannagl M."/>
            <person name="Pfeifer M."/>
            <person name="Jakobsen K.S."/>
            <person name="Wulff B.B."/>
            <person name="Steuernagel B."/>
            <person name="Mayer K.F."/>
            <person name="Olsen O.A."/>
        </authorList>
    </citation>
    <scope>NUCLEOTIDE SEQUENCE [LARGE SCALE GENOMIC DNA]</scope>
    <source>
        <strain evidence="2">cv. AL8/78</strain>
    </source>
</reference>
<sequence>RRSRGTKSGSGGLAMWEVKNAPQTLLAKCCLHCMRNPLSFFSPCIIPFLSSF</sequence>
<organism evidence="1 2">
    <name type="scientific">Aegilops tauschii subsp. strangulata</name>
    <name type="common">Goatgrass</name>
    <dbReference type="NCBI Taxonomy" id="200361"/>
    <lineage>
        <taxon>Eukaryota</taxon>
        <taxon>Viridiplantae</taxon>
        <taxon>Streptophyta</taxon>
        <taxon>Embryophyta</taxon>
        <taxon>Tracheophyta</taxon>
        <taxon>Spermatophyta</taxon>
        <taxon>Magnoliopsida</taxon>
        <taxon>Liliopsida</taxon>
        <taxon>Poales</taxon>
        <taxon>Poaceae</taxon>
        <taxon>BOP clade</taxon>
        <taxon>Pooideae</taxon>
        <taxon>Triticodae</taxon>
        <taxon>Triticeae</taxon>
        <taxon>Triticinae</taxon>
        <taxon>Aegilops</taxon>
    </lineage>
</organism>
<reference evidence="1" key="3">
    <citation type="journal article" date="2017" name="Nature">
        <title>Genome sequence of the progenitor of the wheat D genome Aegilops tauschii.</title>
        <authorList>
            <person name="Luo M.C."/>
            <person name="Gu Y.Q."/>
            <person name="Puiu D."/>
            <person name="Wang H."/>
            <person name="Twardziok S.O."/>
            <person name="Deal K.R."/>
            <person name="Huo N."/>
            <person name="Zhu T."/>
            <person name="Wang L."/>
            <person name="Wang Y."/>
            <person name="McGuire P.E."/>
            <person name="Liu S."/>
            <person name="Long H."/>
            <person name="Ramasamy R.K."/>
            <person name="Rodriguez J.C."/>
            <person name="Van S.L."/>
            <person name="Yuan L."/>
            <person name="Wang Z."/>
            <person name="Xia Z."/>
            <person name="Xiao L."/>
            <person name="Anderson O.D."/>
            <person name="Ouyang S."/>
            <person name="Liang Y."/>
            <person name="Zimin A.V."/>
            <person name="Pertea G."/>
            <person name="Qi P."/>
            <person name="Bennetzen J.L."/>
            <person name="Dai X."/>
            <person name="Dawson M.W."/>
            <person name="Muller H.G."/>
            <person name="Kugler K."/>
            <person name="Rivarola-Duarte L."/>
            <person name="Spannagl M."/>
            <person name="Mayer K.F.X."/>
            <person name="Lu F.H."/>
            <person name="Bevan M.W."/>
            <person name="Leroy P."/>
            <person name="Li P."/>
            <person name="You F.M."/>
            <person name="Sun Q."/>
            <person name="Liu Z."/>
            <person name="Lyons E."/>
            <person name="Wicker T."/>
            <person name="Salzberg S.L."/>
            <person name="Devos K.M."/>
            <person name="Dvorak J."/>
        </authorList>
    </citation>
    <scope>NUCLEOTIDE SEQUENCE [LARGE SCALE GENOMIC DNA]</scope>
    <source>
        <strain evidence="1">cv. AL8/78</strain>
    </source>
</reference>
<keyword evidence="2" id="KW-1185">Reference proteome</keyword>
<proteinExistence type="predicted"/>
<reference evidence="1" key="4">
    <citation type="submission" date="2019-03" db="UniProtKB">
        <authorList>
            <consortium name="EnsemblPlants"/>
        </authorList>
    </citation>
    <scope>IDENTIFICATION</scope>
</reference>
<dbReference type="AlphaFoldDB" id="A0A453RZG2"/>
<evidence type="ECO:0000313" key="1">
    <source>
        <dbReference type="EnsemblPlants" id="AET7Gv20769700.7"/>
    </source>
</evidence>
<accession>A0A453RZG2</accession>
<dbReference type="EnsemblPlants" id="AET7Gv20769700.7">
    <property type="protein sequence ID" value="AET7Gv20769700.7"/>
    <property type="gene ID" value="AET7Gv20769700"/>
</dbReference>
<name>A0A453RZG2_AEGTS</name>
<protein>
    <submittedName>
        <fullName evidence="1">Uncharacterized protein</fullName>
    </submittedName>
</protein>
<reference evidence="1" key="5">
    <citation type="journal article" date="2021" name="G3 (Bethesda)">
        <title>Aegilops tauschii genome assembly Aet v5.0 features greater sequence contiguity and improved annotation.</title>
        <authorList>
            <person name="Wang L."/>
            <person name="Zhu T."/>
            <person name="Rodriguez J.C."/>
            <person name="Deal K.R."/>
            <person name="Dubcovsky J."/>
            <person name="McGuire P.E."/>
            <person name="Lux T."/>
            <person name="Spannagl M."/>
            <person name="Mayer K.F.X."/>
            <person name="Baldrich P."/>
            <person name="Meyers B.C."/>
            <person name="Huo N."/>
            <person name="Gu Y.Q."/>
            <person name="Zhou H."/>
            <person name="Devos K.M."/>
            <person name="Bennetzen J.L."/>
            <person name="Unver T."/>
            <person name="Budak H."/>
            <person name="Gulick P.J."/>
            <person name="Galiba G."/>
            <person name="Kalapos B."/>
            <person name="Nelson D.R."/>
            <person name="Li P."/>
            <person name="You F.M."/>
            <person name="Luo M.C."/>
            <person name="Dvorak J."/>
        </authorList>
    </citation>
    <scope>NUCLEOTIDE SEQUENCE [LARGE SCALE GENOMIC DNA]</scope>
    <source>
        <strain evidence="1">cv. AL8/78</strain>
    </source>
</reference>